<dbReference type="Proteomes" id="UP000215590">
    <property type="component" value="Unassembled WGS sequence"/>
</dbReference>
<name>A0A256G4J1_9HYPH</name>
<sequence length="38" mass="4436">MQTLEIADFRFEKSKHGTLQQFPKRGLGDLRTLLFLLS</sequence>
<evidence type="ECO:0000313" key="2">
    <source>
        <dbReference type="Proteomes" id="UP000215590"/>
    </source>
</evidence>
<organism evidence="1 2">
    <name type="scientific">Brucella thiophenivorans</name>
    <dbReference type="NCBI Taxonomy" id="571255"/>
    <lineage>
        <taxon>Bacteria</taxon>
        <taxon>Pseudomonadati</taxon>
        <taxon>Pseudomonadota</taxon>
        <taxon>Alphaproteobacteria</taxon>
        <taxon>Hyphomicrobiales</taxon>
        <taxon>Brucellaceae</taxon>
        <taxon>Brucella/Ochrobactrum group</taxon>
        <taxon>Brucella</taxon>
    </lineage>
</organism>
<comment type="caution">
    <text evidence="1">The sequence shown here is derived from an EMBL/GenBank/DDBJ whole genome shotgun (WGS) entry which is preliminary data.</text>
</comment>
<reference evidence="1 2" key="1">
    <citation type="submission" date="2017-07" db="EMBL/GenBank/DDBJ databases">
        <title>Phylogenetic study on the rhizospheric bacterium Ochrobactrum sp. A44.</title>
        <authorList>
            <person name="Krzyzanowska D.M."/>
            <person name="Ossowicki A."/>
            <person name="Rajewska M."/>
            <person name="Maciag T."/>
            <person name="Kaczynski Z."/>
            <person name="Czerwicka M."/>
            <person name="Jafra S."/>
        </authorList>
    </citation>
    <scope>NUCLEOTIDE SEQUENCE [LARGE SCALE GENOMIC DNA]</scope>
    <source>
        <strain evidence="1 2">DSM 7216</strain>
    </source>
</reference>
<protein>
    <submittedName>
        <fullName evidence="1">Uncharacterized protein</fullName>
    </submittedName>
</protein>
<accession>A0A256G4J1</accession>
<dbReference type="AlphaFoldDB" id="A0A256G4J1"/>
<keyword evidence="2" id="KW-1185">Reference proteome</keyword>
<gene>
    <name evidence="1" type="ORF">CEV31_0369</name>
</gene>
<proteinExistence type="predicted"/>
<evidence type="ECO:0000313" key="1">
    <source>
        <dbReference type="EMBL" id="OYR22012.1"/>
    </source>
</evidence>
<dbReference type="EMBL" id="NNRJ01000009">
    <property type="protein sequence ID" value="OYR22012.1"/>
    <property type="molecule type" value="Genomic_DNA"/>
</dbReference>